<dbReference type="EnsemblPlants" id="Solyc00g008030.1.1">
    <property type="protein sequence ID" value="Solyc00g008030.1.1.1.CDS"/>
    <property type="gene ID" value="Solyc00g008030.1"/>
</dbReference>
<proteinExistence type="predicted"/>
<dbReference type="InParanoid" id="A0A494G8H9"/>
<dbReference type="Gramene" id="Solyc00g008030.1.1">
    <property type="protein sequence ID" value="Solyc00g008030.1.1.1.CDS"/>
    <property type="gene ID" value="Solyc00g008030.1"/>
</dbReference>
<reference evidence="1" key="1">
    <citation type="journal article" date="2012" name="Nature">
        <title>The tomato genome sequence provides insights into fleshy fruit evolution.</title>
        <authorList>
            <consortium name="Tomato Genome Consortium"/>
        </authorList>
    </citation>
    <scope>NUCLEOTIDE SEQUENCE [LARGE SCALE GENOMIC DNA]</scope>
    <source>
        <strain evidence="1">cv. Heinz 1706</strain>
    </source>
</reference>
<dbReference type="PANTHER" id="PTHR33187">
    <property type="entry name" value="WU:FI09B08"/>
    <property type="match status" value="1"/>
</dbReference>
<sequence length="125" mass="13815">MPLSPLGKTHGRTTSGVTYHLCPYIAHIVGRHQALHVLIIHGKHTRSENVECGTLSWSLDSTHGRTTSAMAGCRLPWPAYTGSDNDGLGMQSSTLESIHGRTISGMAYYHLHWTTHTIGQRRAWK</sequence>
<dbReference type="PaxDb" id="4081-Solyc00g008030.1.1"/>
<name>A0A494G8H9_SOLLC</name>
<evidence type="ECO:0000313" key="2">
    <source>
        <dbReference type="Proteomes" id="UP000004994"/>
    </source>
</evidence>
<dbReference type="PANTHER" id="PTHR33187:SF11">
    <property type="entry name" value="AMINOTRANSFERASE-LIKE PLANT MOBILE DOMAIN-CONTAINING PROTEIN"/>
    <property type="match status" value="1"/>
</dbReference>
<accession>A0A494G8H9</accession>
<organism evidence="1">
    <name type="scientific">Solanum lycopersicum</name>
    <name type="common">Tomato</name>
    <name type="synonym">Lycopersicon esculentum</name>
    <dbReference type="NCBI Taxonomy" id="4081"/>
    <lineage>
        <taxon>Eukaryota</taxon>
        <taxon>Viridiplantae</taxon>
        <taxon>Streptophyta</taxon>
        <taxon>Embryophyta</taxon>
        <taxon>Tracheophyta</taxon>
        <taxon>Spermatophyta</taxon>
        <taxon>Magnoliopsida</taxon>
        <taxon>eudicotyledons</taxon>
        <taxon>Gunneridae</taxon>
        <taxon>Pentapetalae</taxon>
        <taxon>asterids</taxon>
        <taxon>lamiids</taxon>
        <taxon>Solanales</taxon>
        <taxon>Solanaceae</taxon>
        <taxon>Solanoideae</taxon>
        <taxon>Solaneae</taxon>
        <taxon>Solanum</taxon>
        <taxon>Solanum subgen. Lycopersicon</taxon>
    </lineage>
</organism>
<dbReference type="AlphaFoldDB" id="A0A494G8H9"/>
<keyword evidence="2" id="KW-1185">Reference proteome</keyword>
<dbReference type="Proteomes" id="UP000004994">
    <property type="component" value="Unassembled WGS sequence"/>
</dbReference>
<protein>
    <submittedName>
        <fullName evidence="1">Uncharacterized protein</fullName>
    </submittedName>
</protein>
<evidence type="ECO:0000313" key="1">
    <source>
        <dbReference type="EnsemblPlants" id="Solyc00g008030.1.1.1.CDS"/>
    </source>
</evidence>
<reference evidence="1" key="2">
    <citation type="submission" date="2019-04" db="UniProtKB">
        <authorList>
            <consortium name="EnsemblPlants"/>
        </authorList>
    </citation>
    <scope>IDENTIFICATION</scope>
    <source>
        <strain evidence="1">cv. Heinz 1706</strain>
    </source>
</reference>